<dbReference type="InterPro" id="IPR001128">
    <property type="entry name" value="Cyt_P450"/>
</dbReference>
<evidence type="ECO:0000256" key="6">
    <source>
        <dbReference type="ARBA" id="ARBA00023033"/>
    </source>
</evidence>
<evidence type="ECO:0000256" key="7">
    <source>
        <dbReference type="PIRSR" id="PIRSR602403-1"/>
    </source>
</evidence>
<organism evidence="10 11">
    <name type="scientific">Immersiella caudata</name>
    <dbReference type="NCBI Taxonomy" id="314043"/>
    <lineage>
        <taxon>Eukaryota</taxon>
        <taxon>Fungi</taxon>
        <taxon>Dikarya</taxon>
        <taxon>Ascomycota</taxon>
        <taxon>Pezizomycotina</taxon>
        <taxon>Sordariomycetes</taxon>
        <taxon>Sordariomycetidae</taxon>
        <taxon>Sordariales</taxon>
        <taxon>Lasiosphaeriaceae</taxon>
        <taxon>Immersiella</taxon>
    </lineage>
</organism>
<keyword evidence="11" id="KW-1185">Reference proteome</keyword>
<proteinExistence type="inferred from homology"/>
<evidence type="ECO:0000256" key="5">
    <source>
        <dbReference type="ARBA" id="ARBA00023004"/>
    </source>
</evidence>
<dbReference type="GO" id="GO:0004497">
    <property type="term" value="F:monooxygenase activity"/>
    <property type="evidence" value="ECO:0007669"/>
    <property type="project" value="UniProtKB-KW"/>
</dbReference>
<evidence type="ECO:0000256" key="9">
    <source>
        <dbReference type="SAM" id="Phobius"/>
    </source>
</evidence>
<dbReference type="InterPro" id="IPR036396">
    <property type="entry name" value="Cyt_P450_sf"/>
</dbReference>
<dbReference type="CDD" id="cd11041">
    <property type="entry name" value="CYP503A1-like"/>
    <property type="match status" value="1"/>
</dbReference>
<dbReference type="PANTHER" id="PTHR46206:SF7">
    <property type="entry name" value="P450, PUTATIVE (EUROFUNG)-RELATED"/>
    <property type="match status" value="1"/>
</dbReference>
<keyword evidence="3 7" id="KW-0479">Metal-binding</keyword>
<dbReference type="Proteomes" id="UP001175000">
    <property type="component" value="Unassembled WGS sequence"/>
</dbReference>
<keyword evidence="9" id="KW-0472">Membrane</keyword>
<protein>
    <submittedName>
        <fullName evidence="10">Cytochrome P450</fullName>
    </submittedName>
</protein>
<dbReference type="InterPro" id="IPR002403">
    <property type="entry name" value="Cyt_P450_E_grp-IV"/>
</dbReference>
<evidence type="ECO:0000313" key="11">
    <source>
        <dbReference type="Proteomes" id="UP001175000"/>
    </source>
</evidence>
<keyword evidence="9" id="KW-0812">Transmembrane</keyword>
<dbReference type="GO" id="GO:0005506">
    <property type="term" value="F:iron ion binding"/>
    <property type="evidence" value="ECO:0007669"/>
    <property type="project" value="InterPro"/>
</dbReference>
<comment type="cofactor">
    <cofactor evidence="1 7">
        <name>heme</name>
        <dbReference type="ChEBI" id="CHEBI:30413"/>
    </cofactor>
</comment>
<dbReference type="PRINTS" id="PR00385">
    <property type="entry name" value="P450"/>
</dbReference>
<keyword evidence="7 8" id="KW-0349">Heme</keyword>
<reference evidence="10" key="1">
    <citation type="submission" date="2023-06" db="EMBL/GenBank/DDBJ databases">
        <title>Genome-scale phylogeny and comparative genomics of the fungal order Sordariales.</title>
        <authorList>
            <consortium name="Lawrence Berkeley National Laboratory"/>
            <person name="Hensen N."/>
            <person name="Bonometti L."/>
            <person name="Westerberg I."/>
            <person name="Brannstrom I.O."/>
            <person name="Guillou S."/>
            <person name="Cros-Aarteil S."/>
            <person name="Calhoun S."/>
            <person name="Haridas S."/>
            <person name="Kuo A."/>
            <person name="Mondo S."/>
            <person name="Pangilinan J."/>
            <person name="Riley R."/>
            <person name="Labutti K."/>
            <person name="Andreopoulos B."/>
            <person name="Lipzen A."/>
            <person name="Chen C."/>
            <person name="Yanf M."/>
            <person name="Daum C."/>
            <person name="Ng V."/>
            <person name="Clum A."/>
            <person name="Steindorff A."/>
            <person name="Ohm R."/>
            <person name="Martin F."/>
            <person name="Silar P."/>
            <person name="Natvig D."/>
            <person name="Lalanne C."/>
            <person name="Gautier V."/>
            <person name="Ament-Velasquez S.L."/>
            <person name="Kruys A."/>
            <person name="Hutchinson M.I."/>
            <person name="Powell A.J."/>
            <person name="Barry K."/>
            <person name="Miller A.N."/>
            <person name="Grigoriev I.V."/>
            <person name="Debuchy R."/>
            <person name="Gladieux P."/>
            <person name="Thoren M.H."/>
            <person name="Johannesson H."/>
        </authorList>
    </citation>
    <scope>NUCLEOTIDE SEQUENCE</scope>
    <source>
        <strain evidence="10">CBS 606.72</strain>
    </source>
</reference>
<gene>
    <name evidence="10" type="ORF">B0T14DRAFT_500018</name>
</gene>
<keyword evidence="5 7" id="KW-0408">Iron</keyword>
<feature type="transmembrane region" description="Helical" evidence="9">
    <location>
        <begin position="15"/>
        <end position="35"/>
    </location>
</feature>
<dbReference type="AlphaFoldDB" id="A0AA39W9Y2"/>
<keyword evidence="6 8" id="KW-0503">Monooxygenase</keyword>
<evidence type="ECO:0000256" key="4">
    <source>
        <dbReference type="ARBA" id="ARBA00023002"/>
    </source>
</evidence>
<evidence type="ECO:0000313" key="10">
    <source>
        <dbReference type="EMBL" id="KAK0610797.1"/>
    </source>
</evidence>
<accession>A0AA39W9Y2</accession>
<comment type="similarity">
    <text evidence="2 8">Belongs to the cytochrome P450 family.</text>
</comment>
<keyword evidence="9" id="KW-1133">Transmembrane helix</keyword>
<sequence length="514" mass="57527">MADVAGLPHILGEKLYLVLPTIVALLALIIVPRVFAKDPLKHIPDVGQELGSDEKRRQAFLMDSRHLYQEGYQKFKDGVFKLLTTRTTTPVVVVAPRYLNELKKLPDDVLSFDAAIAETMHVKYTQIEPGNKSIPHAIKTSLTPSLPRLSPPLTDEARESFNMEMPPCDNWTPVNINRILLRVVAMVSGRIFIGPDLCRSEEYLDAAINYTIEVMMARGEVDAMPAWKRPFLARSLPAVKRLEARIKQAHAFMQPVVEARKRLPADQKPDDMLQWLMESQQKFGDDNSVEKLARLQLGLSFAAIHTTTMTATNAFYNLAAYPHLIPILRDEIVSVLSEHNGEMSAPALQAMKKLDSFLKETLRFHPPGTGSFSRKVLKPFNLSSGEYIPKGVVIEVPAHAIARDPEVFVNPDEFDGLRFYNIRQEAREKGEAEAAAQNQFVSVSQSSLTFGYGRHACPGRFLAANEIKMIVATAVMMFDMKLEDGAEGRYANFEFGGTSAPDPSKTLRFKRFAQ</sequence>
<feature type="binding site" description="axial binding residue" evidence="7">
    <location>
        <position position="457"/>
    </location>
    <ligand>
        <name>heme</name>
        <dbReference type="ChEBI" id="CHEBI:30413"/>
    </ligand>
    <ligandPart>
        <name>Fe</name>
        <dbReference type="ChEBI" id="CHEBI:18248"/>
    </ligandPart>
</feature>
<dbReference type="PRINTS" id="PR00465">
    <property type="entry name" value="EP450IV"/>
</dbReference>
<dbReference type="GO" id="GO:0016705">
    <property type="term" value="F:oxidoreductase activity, acting on paired donors, with incorporation or reduction of molecular oxygen"/>
    <property type="evidence" value="ECO:0007669"/>
    <property type="project" value="InterPro"/>
</dbReference>
<evidence type="ECO:0000256" key="2">
    <source>
        <dbReference type="ARBA" id="ARBA00010617"/>
    </source>
</evidence>
<dbReference type="Gene3D" id="1.10.630.10">
    <property type="entry name" value="Cytochrome P450"/>
    <property type="match status" value="1"/>
</dbReference>
<dbReference type="Pfam" id="PF00067">
    <property type="entry name" value="p450"/>
    <property type="match status" value="1"/>
</dbReference>
<dbReference type="EMBL" id="JAULSU010000007">
    <property type="protein sequence ID" value="KAK0610797.1"/>
    <property type="molecule type" value="Genomic_DNA"/>
</dbReference>
<evidence type="ECO:0000256" key="3">
    <source>
        <dbReference type="ARBA" id="ARBA00022723"/>
    </source>
</evidence>
<dbReference type="PANTHER" id="PTHR46206">
    <property type="entry name" value="CYTOCHROME P450"/>
    <property type="match status" value="1"/>
</dbReference>
<dbReference type="PROSITE" id="PS00086">
    <property type="entry name" value="CYTOCHROME_P450"/>
    <property type="match status" value="1"/>
</dbReference>
<name>A0AA39W9Y2_9PEZI</name>
<dbReference type="InterPro" id="IPR017972">
    <property type="entry name" value="Cyt_P450_CS"/>
</dbReference>
<dbReference type="GO" id="GO:0020037">
    <property type="term" value="F:heme binding"/>
    <property type="evidence" value="ECO:0007669"/>
    <property type="project" value="InterPro"/>
</dbReference>
<comment type="caution">
    <text evidence="10">The sequence shown here is derived from an EMBL/GenBank/DDBJ whole genome shotgun (WGS) entry which is preliminary data.</text>
</comment>
<evidence type="ECO:0000256" key="8">
    <source>
        <dbReference type="RuleBase" id="RU000461"/>
    </source>
</evidence>
<evidence type="ECO:0000256" key="1">
    <source>
        <dbReference type="ARBA" id="ARBA00001971"/>
    </source>
</evidence>
<keyword evidence="4 8" id="KW-0560">Oxidoreductase</keyword>
<dbReference type="SUPFAM" id="SSF48264">
    <property type="entry name" value="Cytochrome P450"/>
    <property type="match status" value="1"/>
</dbReference>